<proteinExistence type="predicted"/>
<name>A0ACA9QYS3_9GLOM</name>
<comment type="caution">
    <text evidence="1">The sequence shown here is derived from an EMBL/GenBank/DDBJ whole genome shotgun (WGS) entry which is preliminary data.</text>
</comment>
<organism evidence="1 2">
    <name type="scientific">Cetraspora pellucida</name>
    <dbReference type="NCBI Taxonomy" id="1433469"/>
    <lineage>
        <taxon>Eukaryota</taxon>
        <taxon>Fungi</taxon>
        <taxon>Fungi incertae sedis</taxon>
        <taxon>Mucoromycota</taxon>
        <taxon>Glomeromycotina</taxon>
        <taxon>Glomeromycetes</taxon>
        <taxon>Diversisporales</taxon>
        <taxon>Gigasporaceae</taxon>
        <taxon>Cetraspora</taxon>
    </lineage>
</organism>
<keyword evidence="2" id="KW-1185">Reference proteome</keyword>
<evidence type="ECO:0000313" key="2">
    <source>
        <dbReference type="Proteomes" id="UP000789366"/>
    </source>
</evidence>
<reference evidence="1" key="1">
    <citation type="submission" date="2021-06" db="EMBL/GenBank/DDBJ databases">
        <authorList>
            <person name="Kallberg Y."/>
            <person name="Tangrot J."/>
            <person name="Rosling A."/>
        </authorList>
    </citation>
    <scope>NUCLEOTIDE SEQUENCE</scope>
    <source>
        <strain evidence="1">28 12/20/2015</strain>
    </source>
</reference>
<dbReference type="EMBL" id="CAJVPW010053189">
    <property type="protein sequence ID" value="CAG8769606.1"/>
    <property type="molecule type" value="Genomic_DNA"/>
</dbReference>
<accession>A0ACA9QYS3</accession>
<evidence type="ECO:0000313" key="1">
    <source>
        <dbReference type="EMBL" id="CAG8769606.1"/>
    </source>
</evidence>
<gene>
    <name evidence="1" type="ORF">SPELUC_LOCUS15689</name>
</gene>
<sequence>MVCGNKNRGQARITQKKRRQWNVREKLAIITFLEKHPSNSVRATATHFNIEPKQVRDWR</sequence>
<protein>
    <submittedName>
        <fullName evidence="1">15928_t:CDS:1</fullName>
    </submittedName>
</protein>
<dbReference type="Proteomes" id="UP000789366">
    <property type="component" value="Unassembled WGS sequence"/>
</dbReference>
<feature type="non-terminal residue" evidence="1">
    <location>
        <position position="59"/>
    </location>
</feature>